<protein>
    <submittedName>
        <fullName evidence="1">Uncharacterized protein</fullName>
    </submittedName>
</protein>
<proteinExistence type="predicted"/>
<keyword evidence="2" id="KW-1185">Reference proteome</keyword>
<gene>
    <name evidence="1" type="ORF">NSPWAT_2175</name>
</gene>
<evidence type="ECO:0000313" key="2">
    <source>
        <dbReference type="Proteomes" id="UP001157733"/>
    </source>
</evidence>
<accession>A0ABM9HFM2</accession>
<dbReference type="Proteomes" id="UP001157733">
    <property type="component" value="Chromosome"/>
</dbReference>
<name>A0ABM9HFM2_9BACT</name>
<organism evidence="1 2">
    <name type="scientific">Nitrospina watsonii</name>
    <dbReference type="NCBI Taxonomy" id="1323948"/>
    <lineage>
        <taxon>Bacteria</taxon>
        <taxon>Pseudomonadati</taxon>
        <taxon>Nitrospinota/Tectimicrobiota group</taxon>
        <taxon>Nitrospinota</taxon>
        <taxon>Nitrospinia</taxon>
        <taxon>Nitrospinales</taxon>
        <taxon>Nitrospinaceae</taxon>
        <taxon>Nitrospina</taxon>
    </lineage>
</organism>
<reference evidence="1 2" key="1">
    <citation type="submission" date="2022-09" db="EMBL/GenBank/DDBJ databases">
        <authorList>
            <person name="Kop L."/>
        </authorList>
    </citation>
    <scope>NUCLEOTIDE SEQUENCE [LARGE SCALE GENOMIC DNA]</scope>
    <source>
        <strain evidence="1 2">347</strain>
    </source>
</reference>
<dbReference type="EMBL" id="OX336137">
    <property type="protein sequence ID" value="CAI2719031.1"/>
    <property type="molecule type" value="Genomic_DNA"/>
</dbReference>
<evidence type="ECO:0000313" key="1">
    <source>
        <dbReference type="EMBL" id="CAI2719031.1"/>
    </source>
</evidence>
<sequence>MIYGFLKTYWSALNSNGAGAPARQILFTTCILICGRINHLLRPMEGCPRKARVVPSAVPLCYYNVLI</sequence>